<reference evidence="5 6" key="1">
    <citation type="submission" date="2019-01" db="EMBL/GenBank/DDBJ databases">
        <authorList>
            <person name="Chen W.-M."/>
        </authorList>
    </citation>
    <scope>NUCLEOTIDE SEQUENCE [LARGE SCALE GENOMIC DNA]</scope>
    <source>
        <strain evidence="5 6">CCP-6</strain>
    </source>
</reference>
<dbReference type="RefSeq" id="WP_127789160.1">
    <property type="nucleotide sequence ID" value="NZ_SACL01000007.1"/>
</dbReference>
<dbReference type="GO" id="GO:0004888">
    <property type="term" value="F:transmembrane signaling receptor activity"/>
    <property type="evidence" value="ECO:0007669"/>
    <property type="project" value="InterPro"/>
</dbReference>
<dbReference type="PANTHER" id="PTHR32089">
    <property type="entry name" value="METHYL-ACCEPTING CHEMOTAXIS PROTEIN MCPB"/>
    <property type="match status" value="1"/>
</dbReference>
<organism evidence="5 6">
    <name type="scientific">Rhodovarius crocodyli</name>
    <dbReference type="NCBI Taxonomy" id="1979269"/>
    <lineage>
        <taxon>Bacteria</taxon>
        <taxon>Pseudomonadati</taxon>
        <taxon>Pseudomonadota</taxon>
        <taxon>Alphaproteobacteria</taxon>
        <taxon>Acetobacterales</taxon>
        <taxon>Roseomonadaceae</taxon>
        <taxon>Rhodovarius</taxon>
    </lineage>
</organism>
<keyword evidence="1 3" id="KW-0807">Transducer</keyword>
<dbReference type="Pfam" id="PF00015">
    <property type="entry name" value="MCPsignal"/>
    <property type="match status" value="1"/>
</dbReference>
<dbReference type="Gene3D" id="1.10.490.10">
    <property type="entry name" value="Globins"/>
    <property type="match status" value="1"/>
</dbReference>
<evidence type="ECO:0000313" key="5">
    <source>
        <dbReference type="EMBL" id="RVT92306.1"/>
    </source>
</evidence>
<evidence type="ECO:0000313" key="6">
    <source>
        <dbReference type="Proteomes" id="UP000282957"/>
    </source>
</evidence>
<dbReference type="InterPro" id="IPR044398">
    <property type="entry name" value="Globin-sensor_dom"/>
</dbReference>
<dbReference type="Pfam" id="PF11563">
    <property type="entry name" value="Protoglobin"/>
    <property type="match status" value="1"/>
</dbReference>
<dbReference type="PANTHER" id="PTHR32089:SF112">
    <property type="entry name" value="LYSOZYME-LIKE PROTEIN-RELATED"/>
    <property type="match status" value="1"/>
</dbReference>
<dbReference type="OrthoDB" id="266313at2"/>
<dbReference type="InterPro" id="IPR009050">
    <property type="entry name" value="Globin-like_sf"/>
</dbReference>
<dbReference type="Gene3D" id="1.10.287.950">
    <property type="entry name" value="Methyl-accepting chemotaxis protein"/>
    <property type="match status" value="1"/>
</dbReference>
<evidence type="ECO:0000259" key="4">
    <source>
        <dbReference type="PROSITE" id="PS50111"/>
    </source>
</evidence>
<dbReference type="GO" id="GO:0020037">
    <property type="term" value="F:heme binding"/>
    <property type="evidence" value="ECO:0007669"/>
    <property type="project" value="InterPro"/>
</dbReference>
<dbReference type="PRINTS" id="PR00260">
    <property type="entry name" value="CHEMTRNSDUCR"/>
</dbReference>
<dbReference type="InterPro" id="IPR039379">
    <property type="entry name" value="Protoglobin_sensor_dom"/>
</dbReference>
<sequence>MSQNSLQERLYGLGIDQETSATLRAFQPVLARHIDGILDAFYADVAKHPVLSAYFKNPAMMNHAKDHQKQHWARLFSGNFDEAYYTSVRRIGATHSRIGLDPRWYIGGYGKVASALYDVATRLYSSRLNPGAAQDRTARLMRALNQAIMLDMDIAISTYLDENKASYDRRLTELTASFEGKVQGVVGALVETAGSVHQQAGTMAGVVATTRGGTESAARTSAEAAENVNSVASAVQELLASISEITAQVARTADVARRASDTAAQTDGAISTLSERAGRIGDVVRMITDIAGQTNLLALNATIEAARAGEAGKGFAVVASEVKQLATQTGRATEDIVSQVSAIRDATQATIDAIRSLGDIVHEVGEASGAIAAAVEQQRAATQEIARSAEQVAQGTSRVVADMNALSGTAQGAAEAADTVRDAATALSGHSAALQASVGEFLAEVRAA</sequence>
<dbReference type="GO" id="GO:0019825">
    <property type="term" value="F:oxygen binding"/>
    <property type="evidence" value="ECO:0007669"/>
    <property type="project" value="InterPro"/>
</dbReference>
<dbReference type="PROSITE" id="PS50111">
    <property type="entry name" value="CHEMOTAXIS_TRANSDUC_2"/>
    <property type="match status" value="1"/>
</dbReference>
<dbReference type="EMBL" id="SACL01000007">
    <property type="protein sequence ID" value="RVT92306.1"/>
    <property type="molecule type" value="Genomic_DNA"/>
</dbReference>
<comment type="caution">
    <text evidence="5">The sequence shown here is derived from an EMBL/GenBank/DDBJ whole genome shotgun (WGS) entry which is preliminary data.</text>
</comment>
<dbReference type="CDD" id="cd01068">
    <property type="entry name" value="globin_sensor"/>
    <property type="match status" value="1"/>
</dbReference>
<feature type="domain" description="Methyl-accepting transducer" evidence="4">
    <location>
        <begin position="192"/>
        <end position="428"/>
    </location>
</feature>
<gene>
    <name evidence="5" type="ORF">EOD42_19030</name>
</gene>
<dbReference type="SUPFAM" id="SSF58104">
    <property type="entry name" value="Methyl-accepting chemotaxis protein (MCP) signaling domain"/>
    <property type="match status" value="1"/>
</dbReference>
<name>A0A437M3X9_9PROT</name>
<dbReference type="InterPro" id="IPR012292">
    <property type="entry name" value="Globin/Proto"/>
</dbReference>
<dbReference type="GO" id="GO:0016020">
    <property type="term" value="C:membrane"/>
    <property type="evidence" value="ECO:0007669"/>
    <property type="project" value="InterPro"/>
</dbReference>
<dbReference type="SMART" id="SM00283">
    <property type="entry name" value="MA"/>
    <property type="match status" value="1"/>
</dbReference>
<dbReference type="AlphaFoldDB" id="A0A437M3X9"/>
<evidence type="ECO:0000256" key="2">
    <source>
        <dbReference type="ARBA" id="ARBA00029447"/>
    </source>
</evidence>
<evidence type="ECO:0000256" key="1">
    <source>
        <dbReference type="ARBA" id="ARBA00023224"/>
    </source>
</evidence>
<comment type="similarity">
    <text evidence="2">Belongs to the methyl-accepting chemotaxis (MCP) protein family.</text>
</comment>
<dbReference type="Proteomes" id="UP000282957">
    <property type="component" value="Unassembled WGS sequence"/>
</dbReference>
<dbReference type="GO" id="GO:0006935">
    <property type="term" value="P:chemotaxis"/>
    <property type="evidence" value="ECO:0007669"/>
    <property type="project" value="InterPro"/>
</dbReference>
<keyword evidence="6" id="KW-1185">Reference proteome</keyword>
<accession>A0A437M3X9</accession>
<dbReference type="SUPFAM" id="SSF46458">
    <property type="entry name" value="Globin-like"/>
    <property type="match status" value="1"/>
</dbReference>
<dbReference type="InterPro" id="IPR004089">
    <property type="entry name" value="MCPsignal_dom"/>
</dbReference>
<dbReference type="InterPro" id="IPR004090">
    <property type="entry name" value="Chemotax_Me-accpt_rcpt"/>
</dbReference>
<evidence type="ECO:0000256" key="3">
    <source>
        <dbReference type="PROSITE-ProRule" id="PRU00284"/>
    </source>
</evidence>
<dbReference type="GO" id="GO:0007165">
    <property type="term" value="P:signal transduction"/>
    <property type="evidence" value="ECO:0007669"/>
    <property type="project" value="UniProtKB-KW"/>
</dbReference>
<protein>
    <submittedName>
        <fullName evidence="5">Globin-coupled sensor protein</fullName>
    </submittedName>
</protein>
<proteinExistence type="inferred from homology"/>